<keyword evidence="3" id="KW-1133">Transmembrane helix</keyword>
<evidence type="ECO:0000256" key="2">
    <source>
        <dbReference type="ARBA" id="ARBA00023276"/>
    </source>
</evidence>
<dbReference type="Pfam" id="PF14870">
    <property type="entry name" value="PSII_BNR"/>
    <property type="match status" value="2"/>
</dbReference>
<evidence type="ECO:0000256" key="3">
    <source>
        <dbReference type="SAM" id="Phobius"/>
    </source>
</evidence>
<dbReference type="AlphaFoldDB" id="A0A4Y8NCC6"/>
<dbReference type="Proteomes" id="UP000297385">
    <property type="component" value="Unassembled WGS sequence"/>
</dbReference>
<dbReference type="PANTHER" id="PTHR47199:SF2">
    <property type="entry name" value="PHOTOSYSTEM II STABILITY_ASSEMBLY FACTOR HCF136, CHLOROPLASTIC"/>
    <property type="match status" value="1"/>
</dbReference>
<gene>
    <name evidence="5" type="ORF">E2553_19300</name>
</gene>
<name>A0A4Y8NCC6_9BURK</name>
<dbReference type="SUPFAM" id="SSF110296">
    <property type="entry name" value="Oligoxyloglucan reducing end-specific cellobiohydrolase"/>
    <property type="match status" value="1"/>
</dbReference>
<dbReference type="PANTHER" id="PTHR47199">
    <property type="entry name" value="PHOTOSYSTEM II STABILITY/ASSEMBLY FACTOR HCF136, CHLOROPLASTIC"/>
    <property type="match status" value="1"/>
</dbReference>
<feature type="transmembrane region" description="Helical" evidence="3">
    <location>
        <begin position="12"/>
        <end position="29"/>
    </location>
</feature>
<organism evidence="5 6">
    <name type="scientific">Paraburkholderia dipogonis</name>
    <dbReference type="NCBI Taxonomy" id="1211383"/>
    <lineage>
        <taxon>Bacteria</taxon>
        <taxon>Pseudomonadati</taxon>
        <taxon>Pseudomonadota</taxon>
        <taxon>Betaproteobacteria</taxon>
        <taxon>Burkholderiales</taxon>
        <taxon>Burkholderiaceae</taxon>
        <taxon>Paraburkholderia</taxon>
    </lineage>
</organism>
<keyword evidence="2" id="KW-0604">Photosystem II</keyword>
<keyword evidence="5" id="KW-0378">Hydrolase</keyword>
<sequence length="358" mass="38116">MQLRRLSSFVSSAMPLLIIGGLLYAGFFIKPEPKGDAVPRPAFERGDRLYGAAVQPGGKILLVGSDGKILTSTDAARSWQYAAVPVSVAFQDVAAWDDKRSVAVGNGGVVLITEDGGKSWKAVDAPKSRIANKLMRVRTEPGGHAVAVGEGGAILMSTDYGRHWASVRPEEDIAWNDVYLKDGRGWIVGERGRILTSADNGQSWHEVTGPVKSSLMAVSFKDANDGVAVGLNDVILVSHDGGASWAQMPFASPDDVAYNGTAQGGATTLYEQGRTEHLLCVAWDGKRWIAAGTKGVFAVGDAGAGHWTGTRISPDDRHWYTSIVPEHGQYLLSGSHFVSLPMTDLTLTGNTKKAGEQV</sequence>
<dbReference type="EMBL" id="SNVI01000001">
    <property type="protein sequence ID" value="TFE46988.1"/>
    <property type="molecule type" value="Genomic_DNA"/>
</dbReference>
<comment type="caution">
    <text evidence="5">The sequence shown here is derived from an EMBL/GenBank/DDBJ whole genome shotgun (WGS) entry which is preliminary data.</text>
</comment>
<evidence type="ECO:0000256" key="1">
    <source>
        <dbReference type="ARBA" id="ARBA00022531"/>
    </source>
</evidence>
<dbReference type="RefSeq" id="WP_134458574.1">
    <property type="nucleotide sequence ID" value="NZ_JBHSXU010000001.1"/>
</dbReference>
<feature type="domain" description="Photosynthesis system II assembly factor Ycf48/Hcf136-like" evidence="4">
    <location>
        <begin position="47"/>
        <end position="155"/>
    </location>
</feature>
<dbReference type="GO" id="GO:0009523">
    <property type="term" value="C:photosystem II"/>
    <property type="evidence" value="ECO:0007669"/>
    <property type="project" value="UniProtKB-KW"/>
</dbReference>
<keyword evidence="3" id="KW-0472">Membrane</keyword>
<evidence type="ECO:0000313" key="6">
    <source>
        <dbReference type="Proteomes" id="UP000297385"/>
    </source>
</evidence>
<reference evidence="5 6" key="1">
    <citation type="submission" date="2019-03" db="EMBL/GenBank/DDBJ databases">
        <title>Complete Genome Sequence of Paraburkholderia dipogonis ICMP 19430T, a Nitrogen-fixing Symbiont of the South African Invasive Legume Dipogon lignosus in New Zealand.</title>
        <authorList>
            <person name="De Meyer S.E."/>
        </authorList>
    </citation>
    <scope>NUCLEOTIDE SEQUENCE [LARGE SCALE GENOMIC DNA]</scope>
    <source>
        <strain evidence="5 6">ICMP 19430</strain>
    </source>
</reference>
<keyword evidence="1" id="KW-0602">Photosynthesis</keyword>
<accession>A0A4Y8NCC6</accession>
<dbReference type="InterPro" id="IPR015943">
    <property type="entry name" value="WD40/YVTN_repeat-like_dom_sf"/>
</dbReference>
<dbReference type="GO" id="GO:0016787">
    <property type="term" value="F:hydrolase activity"/>
    <property type="evidence" value="ECO:0007669"/>
    <property type="project" value="UniProtKB-KW"/>
</dbReference>
<evidence type="ECO:0000259" key="4">
    <source>
        <dbReference type="Pfam" id="PF14870"/>
    </source>
</evidence>
<keyword evidence="3" id="KW-0812">Transmembrane</keyword>
<protein>
    <submittedName>
        <fullName evidence="5">Glycosyl hydrolase</fullName>
    </submittedName>
</protein>
<dbReference type="GO" id="GO:0015979">
    <property type="term" value="P:photosynthesis"/>
    <property type="evidence" value="ECO:0007669"/>
    <property type="project" value="UniProtKB-KW"/>
</dbReference>
<feature type="domain" description="Photosynthesis system II assembly factor Ycf48/Hcf136-like" evidence="4">
    <location>
        <begin position="201"/>
        <end position="259"/>
    </location>
</feature>
<evidence type="ECO:0000313" key="5">
    <source>
        <dbReference type="EMBL" id="TFE46988.1"/>
    </source>
</evidence>
<proteinExistence type="predicted"/>
<dbReference type="Gene3D" id="2.130.10.10">
    <property type="entry name" value="YVTN repeat-like/Quinoprotein amine dehydrogenase"/>
    <property type="match status" value="2"/>
</dbReference>
<dbReference type="InterPro" id="IPR028203">
    <property type="entry name" value="PSII_CF48-like_dom"/>
</dbReference>